<dbReference type="PANTHER" id="PTHR48407:SF1">
    <property type="entry name" value="CRANIOFACIAL DEVELOPMENT PROTEIN 1"/>
    <property type="match status" value="1"/>
</dbReference>
<dbReference type="Proteomes" id="UP001140091">
    <property type="component" value="Unassembled WGS sequence"/>
</dbReference>
<dbReference type="InterPro" id="IPR011421">
    <property type="entry name" value="BCNT-C"/>
</dbReference>
<feature type="compositionally biased region" description="Polar residues" evidence="3">
    <location>
        <begin position="64"/>
        <end position="73"/>
    </location>
</feature>
<feature type="compositionally biased region" description="Acidic residues" evidence="3">
    <location>
        <begin position="7"/>
        <end position="17"/>
    </location>
</feature>
<sequence length="251" mass="27616">MKRPIEEDSDSENDEDYVPGKDDGGSSSDSENSVNEGEPTEPEREEDVKEKKDLNKVWEDFQASVASQPTTSGKVKKEKLVKVVKKYRFAGEEHEEIIEVPETSEDAKRWPQHVDSPSSSSTPPVVAPSEPTFASTSTPAPLPSTNPSTSSLQPNPKPAQRKPPGPRKPKTTLPTLPTASSANKAKKITTLQKSTMDWTAHVQGSGQGSELEMNRKSGGSYLEKVEFLNRVDERKEELLDNAGSSMKRRKL</sequence>
<accession>A0A9W8JHJ3</accession>
<evidence type="ECO:0000256" key="1">
    <source>
        <dbReference type="ARBA" id="ARBA00010465"/>
    </source>
</evidence>
<proteinExistence type="inferred from homology"/>
<evidence type="ECO:0000313" key="5">
    <source>
        <dbReference type="EMBL" id="KAJ2930970.1"/>
    </source>
</evidence>
<comment type="similarity">
    <text evidence="1">Belongs to the SWC5 family.</text>
</comment>
<feature type="region of interest" description="Disordered" evidence="3">
    <location>
        <begin position="87"/>
        <end position="194"/>
    </location>
</feature>
<dbReference type="InterPro" id="IPR027124">
    <property type="entry name" value="Swc5/CFDP1/2"/>
</dbReference>
<keyword evidence="6" id="KW-1185">Reference proteome</keyword>
<dbReference type="PANTHER" id="PTHR48407">
    <property type="entry name" value="CRANIOFACIAL DEVELOPMENT PROTEIN 1"/>
    <property type="match status" value="1"/>
</dbReference>
<protein>
    <recommendedName>
        <fullName evidence="2">SWR1-complex protein 5</fullName>
    </recommendedName>
</protein>
<dbReference type="EMBL" id="JANBPK010000814">
    <property type="protein sequence ID" value="KAJ2930970.1"/>
    <property type="molecule type" value="Genomic_DNA"/>
</dbReference>
<gene>
    <name evidence="5" type="ORF">H1R20_g6125</name>
</gene>
<dbReference type="OrthoDB" id="445677at2759"/>
<dbReference type="PROSITE" id="PS51279">
    <property type="entry name" value="BCNT_C"/>
    <property type="match status" value="1"/>
</dbReference>
<feature type="region of interest" description="Disordered" evidence="3">
    <location>
        <begin position="1"/>
        <end position="55"/>
    </location>
</feature>
<evidence type="ECO:0000313" key="6">
    <source>
        <dbReference type="Proteomes" id="UP001140091"/>
    </source>
</evidence>
<feature type="compositionally biased region" description="Low complexity" evidence="3">
    <location>
        <begin position="113"/>
        <end position="154"/>
    </location>
</feature>
<organism evidence="5 6">
    <name type="scientific">Candolleomyces eurysporus</name>
    <dbReference type="NCBI Taxonomy" id="2828524"/>
    <lineage>
        <taxon>Eukaryota</taxon>
        <taxon>Fungi</taxon>
        <taxon>Dikarya</taxon>
        <taxon>Basidiomycota</taxon>
        <taxon>Agaricomycotina</taxon>
        <taxon>Agaricomycetes</taxon>
        <taxon>Agaricomycetidae</taxon>
        <taxon>Agaricales</taxon>
        <taxon>Agaricineae</taxon>
        <taxon>Psathyrellaceae</taxon>
        <taxon>Candolleomyces</taxon>
    </lineage>
</organism>
<reference evidence="5" key="1">
    <citation type="submission" date="2022-06" db="EMBL/GenBank/DDBJ databases">
        <title>Genome Sequence of Candolleomyces eurysporus.</title>
        <authorList>
            <person name="Buettner E."/>
        </authorList>
    </citation>
    <scope>NUCLEOTIDE SEQUENCE</scope>
    <source>
        <strain evidence="5">VTCC 930004</strain>
    </source>
</reference>
<feature type="domain" description="BCNT-C" evidence="4">
    <location>
        <begin position="167"/>
        <end position="249"/>
    </location>
</feature>
<feature type="compositionally biased region" description="Acidic residues" evidence="3">
    <location>
        <begin position="93"/>
        <end position="104"/>
    </location>
</feature>
<feature type="non-terminal residue" evidence="5">
    <location>
        <position position="1"/>
    </location>
</feature>
<name>A0A9W8JHJ3_9AGAR</name>
<evidence type="ECO:0000259" key="4">
    <source>
        <dbReference type="PROSITE" id="PS51279"/>
    </source>
</evidence>
<feature type="compositionally biased region" description="Low complexity" evidence="3">
    <location>
        <begin position="25"/>
        <end position="37"/>
    </location>
</feature>
<dbReference type="GO" id="GO:0000812">
    <property type="term" value="C:Swr1 complex"/>
    <property type="evidence" value="ECO:0007669"/>
    <property type="project" value="TreeGrafter"/>
</dbReference>
<feature type="region of interest" description="Disordered" evidence="3">
    <location>
        <begin position="62"/>
        <end position="81"/>
    </location>
</feature>
<evidence type="ECO:0000256" key="2">
    <source>
        <dbReference type="ARBA" id="ARBA00019138"/>
    </source>
</evidence>
<dbReference type="AlphaFoldDB" id="A0A9W8JHJ3"/>
<comment type="caution">
    <text evidence="5">The sequence shown here is derived from an EMBL/GenBank/DDBJ whole genome shotgun (WGS) entry which is preliminary data.</text>
</comment>
<evidence type="ECO:0000256" key="3">
    <source>
        <dbReference type="SAM" id="MobiDB-lite"/>
    </source>
</evidence>
<feature type="compositionally biased region" description="Basic and acidic residues" evidence="3">
    <location>
        <begin position="46"/>
        <end position="55"/>
    </location>
</feature>
<dbReference type="Pfam" id="PF07572">
    <property type="entry name" value="BCNT"/>
    <property type="match status" value="1"/>
</dbReference>